<keyword evidence="4" id="KW-0808">Transferase</keyword>
<dbReference type="EMBL" id="SJOL01009752">
    <property type="protein sequence ID" value="TGZ55866.1"/>
    <property type="molecule type" value="Genomic_DNA"/>
</dbReference>
<dbReference type="STRING" id="147828.A0A4S2L184"/>
<reference evidence="11 12" key="1">
    <citation type="journal article" date="2019" name="BMC Genomics">
        <title>New insights from Opisthorchis felineus genome: update on genomics of the epidemiologically important liver flukes.</title>
        <authorList>
            <person name="Ershov N.I."/>
            <person name="Mordvinov V.A."/>
            <person name="Prokhortchouk E.B."/>
            <person name="Pakharukova M.Y."/>
            <person name="Gunbin K.V."/>
            <person name="Ustyantsev K."/>
            <person name="Genaev M.A."/>
            <person name="Blinov A.G."/>
            <person name="Mazur A."/>
            <person name="Boulygina E."/>
            <person name="Tsygankova S."/>
            <person name="Khrameeva E."/>
            <person name="Chekanov N."/>
            <person name="Fan G."/>
            <person name="Xiao A."/>
            <person name="Zhang H."/>
            <person name="Xu X."/>
            <person name="Yang H."/>
            <person name="Solovyev V."/>
            <person name="Lee S.M."/>
            <person name="Liu X."/>
            <person name="Afonnikov D.A."/>
            <person name="Skryabin K.G."/>
        </authorList>
    </citation>
    <scope>NUCLEOTIDE SEQUENCE [LARGE SCALE GENOMIC DNA]</scope>
    <source>
        <strain evidence="11">AK-0245</strain>
        <tissue evidence="11">Whole organism</tissue>
    </source>
</reference>
<evidence type="ECO:0000256" key="9">
    <source>
        <dbReference type="ARBA" id="ARBA00023136"/>
    </source>
</evidence>
<comment type="subcellular location">
    <subcellularLocation>
        <location evidence="1 10">Golgi apparatus membrane</location>
        <topology evidence="1 10">Single-pass type II membrane protein</topology>
    </subcellularLocation>
</comment>
<protein>
    <recommendedName>
        <fullName evidence="10">Hexosyltransferase</fullName>
        <ecNumber evidence="10">2.4.1.-</ecNumber>
    </recommendedName>
</protein>
<proteinExistence type="inferred from homology"/>
<evidence type="ECO:0000313" key="11">
    <source>
        <dbReference type="EMBL" id="TGZ55866.1"/>
    </source>
</evidence>
<dbReference type="GO" id="GO:0008194">
    <property type="term" value="F:UDP-glycosyltransferase activity"/>
    <property type="evidence" value="ECO:0007669"/>
    <property type="project" value="TreeGrafter"/>
</dbReference>
<evidence type="ECO:0000256" key="3">
    <source>
        <dbReference type="ARBA" id="ARBA00022676"/>
    </source>
</evidence>
<dbReference type="Proteomes" id="UP000308267">
    <property type="component" value="Unassembled WGS sequence"/>
</dbReference>
<evidence type="ECO:0000256" key="4">
    <source>
        <dbReference type="ARBA" id="ARBA00022679"/>
    </source>
</evidence>
<keyword evidence="9 10" id="KW-0472">Membrane</keyword>
<evidence type="ECO:0000256" key="6">
    <source>
        <dbReference type="ARBA" id="ARBA00022968"/>
    </source>
</evidence>
<keyword evidence="7 10" id="KW-1133">Transmembrane helix</keyword>
<dbReference type="PANTHER" id="PTHR11214">
    <property type="entry name" value="BETA-1,3-N-ACETYLGLUCOSAMINYLTRANSFERASE"/>
    <property type="match status" value="1"/>
</dbReference>
<comment type="similarity">
    <text evidence="2 10">Belongs to the glycosyltransferase 31 family.</text>
</comment>
<dbReference type="OrthoDB" id="2139606at2759"/>
<keyword evidence="3 10" id="KW-0328">Glycosyltransferase</keyword>
<dbReference type="InterPro" id="IPR002659">
    <property type="entry name" value="Glyco_trans_31"/>
</dbReference>
<evidence type="ECO:0000256" key="7">
    <source>
        <dbReference type="ARBA" id="ARBA00022989"/>
    </source>
</evidence>
<keyword evidence="5 10" id="KW-0812">Transmembrane</keyword>
<keyword evidence="12" id="KW-1185">Reference proteome</keyword>
<dbReference type="Pfam" id="PF01762">
    <property type="entry name" value="Galactosyl_T"/>
    <property type="match status" value="1"/>
</dbReference>
<evidence type="ECO:0000313" key="12">
    <source>
        <dbReference type="Proteomes" id="UP000308267"/>
    </source>
</evidence>
<dbReference type="PANTHER" id="PTHR11214:SF349">
    <property type="entry name" value="BETA-1,3-GALACTOSYLTRANSFERASE BRN"/>
    <property type="match status" value="1"/>
</dbReference>
<dbReference type="GO" id="GO:0006493">
    <property type="term" value="P:protein O-linked glycosylation"/>
    <property type="evidence" value="ECO:0007669"/>
    <property type="project" value="TreeGrafter"/>
</dbReference>
<evidence type="ECO:0000256" key="1">
    <source>
        <dbReference type="ARBA" id="ARBA00004323"/>
    </source>
</evidence>
<keyword evidence="8 10" id="KW-0333">Golgi apparatus</keyword>
<gene>
    <name evidence="11" type="ORF">CRM22_010272</name>
</gene>
<evidence type="ECO:0000256" key="10">
    <source>
        <dbReference type="RuleBase" id="RU363063"/>
    </source>
</evidence>
<dbReference type="AlphaFoldDB" id="A0A4S2L184"/>
<dbReference type="GO" id="GO:0000139">
    <property type="term" value="C:Golgi membrane"/>
    <property type="evidence" value="ECO:0007669"/>
    <property type="project" value="UniProtKB-SubCell"/>
</dbReference>
<feature type="transmembrane region" description="Helical" evidence="10">
    <location>
        <begin position="17"/>
        <end position="35"/>
    </location>
</feature>
<name>A0A4S2L184_OPIFE</name>
<evidence type="ECO:0000256" key="5">
    <source>
        <dbReference type="ARBA" id="ARBA00022692"/>
    </source>
</evidence>
<sequence length="498" mass="57071">MLHAKPLLLFITLRRRIIVVSFVVICTCGILSMWTNQLHPSKINMIPHTQRETVNLAGPIDDDSGRFLTGRQFDRCVYYARKLNTTGRCPWPPENVTDLLDPDTNEYDLTLRPWVREDPESVAIAETYFHKLNAMYNGPEIKGSRLRQMVKKEQNLLMDPRVQSNYYLYPQVMDIVEAVDAVRRGEPVKQNPVNDPVLKAVRTPSGVCNQPLEVDNLDLVFLIKSCATCFMDREYTRKTLMQPVLWQNFRVRFVFVTGLPIHLAGPSIIIEGVTIMVDKRVSRVDNQTEKLTSQLLEEADKYQDLLIGNFGDTYYNLTLKMVLTFRWVAAFCGKQSSLYFFIDNDYSVYPPTLINLVKRLPLEVRPLVNFGTEGPARVVLRPIKGEKNTYAVSEDEIPWSQYPQYSSGSAYILGTKLVTDASIAMAFTRHFRVDDAYLGIVWTKLGEQVYKLPQLKHQFQNGEKLSEVISAPRGYLDQHLQRLLNTKTTTRVSLNSTT</sequence>
<accession>A0A4S2L184</accession>
<keyword evidence="6 10" id="KW-0735">Signal-anchor</keyword>
<dbReference type="GO" id="GO:0016758">
    <property type="term" value="F:hexosyltransferase activity"/>
    <property type="evidence" value="ECO:0007669"/>
    <property type="project" value="InterPro"/>
</dbReference>
<evidence type="ECO:0000256" key="8">
    <source>
        <dbReference type="ARBA" id="ARBA00023034"/>
    </source>
</evidence>
<comment type="caution">
    <text evidence="11">The sequence shown here is derived from an EMBL/GenBank/DDBJ whole genome shotgun (WGS) entry which is preliminary data.</text>
</comment>
<evidence type="ECO:0000256" key="2">
    <source>
        <dbReference type="ARBA" id="ARBA00008661"/>
    </source>
</evidence>
<organism evidence="11 12">
    <name type="scientific">Opisthorchis felineus</name>
    <dbReference type="NCBI Taxonomy" id="147828"/>
    <lineage>
        <taxon>Eukaryota</taxon>
        <taxon>Metazoa</taxon>
        <taxon>Spiralia</taxon>
        <taxon>Lophotrochozoa</taxon>
        <taxon>Platyhelminthes</taxon>
        <taxon>Trematoda</taxon>
        <taxon>Digenea</taxon>
        <taxon>Opisthorchiida</taxon>
        <taxon>Opisthorchiata</taxon>
        <taxon>Opisthorchiidae</taxon>
        <taxon>Opisthorchis</taxon>
    </lineage>
</organism>
<dbReference type="EC" id="2.4.1.-" evidence="10"/>